<evidence type="ECO:0000313" key="3">
    <source>
        <dbReference type="EMBL" id="KAJ8966481.1"/>
    </source>
</evidence>
<organism evidence="3 4">
    <name type="scientific">Rhamnusium bicolor</name>
    <dbReference type="NCBI Taxonomy" id="1586634"/>
    <lineage>
        <taxon>Eukaryota</taxon>
        <taxon>Metazoa</taxon>
        <taxon>Ecdysozoa</taxon>
        <taxon>Arthropoda</taxon>
        <taxon>Hexapoda</taxon>
        <taxon>Insecta</taxon>
        <taxon>Pterygota</taxon>
        <taxon>Neoptera</taxon>
        <taxon>Endopterygota</taxon>
        <taxon>Coleoptera</taxon>
        <taxon>Polyphaga</taxon>
        <taxon>Cucujiformia</taxon>
        <taxon>Chrysomeloidea</taxon>
        <taxon>Cerambycidae</taxon>
        <taxon>Lepturinae</taxon>
        <taxon>Rhagiini</taxon>
        <taxon>Rhamnusium</taxon>
    </lineage>
</organism>
<keyword evidence="4" id="KW-1185">Reference proteome</keyword>
<dbReference type="Pfam" id="PF02174">
    <property type="entry name" value="IRS"/>
    <property type="match status" value="1"/>
</dbReference>
<comment type="caution">
    <text evidence="3">The sequence shown here is derived from an EMBL/GenBank/DDBJ whole genome shotgun (WGS) entry which is preliminary data.</text>
</comment>
<dbReference type="Proteomes" id="UP001162156">
    <property type="component" value="Unassembled WGS sequence"/>
</dbReference>
<dbReference type="InterPro" id="IPR011993">
    <property type="entry name" value="PH-like_dom_sf"/>
</dbReference>
<name>A0AAV8ZLL4_9CUCU</name>
<gene>
    <name evidence="3" type="ORF">NQ314_003515</name>
</gene>
<evidence type="ECO:0000313" key="4">
    <source>
        <dbReference type="Proteomes" id="UP001162156"/>
    </source>
</evidence>
<proteinExistence type="predicted"/>
<dbReference type="SUPFAM" id="SSF50729">
    <property type="entry name" value="PH domain-like"/>
    <property type="match status" value="1"/>
</dbReference>
<feature type="domain" description="IRS-type PTB" evidence="2">
    <location>
        <begin position="6"/>
        <end position="76"/>
    </location>
</feature>
<reference evidence="3" key="1">
    <citation type="journal article" date="2023" name="Insect Mol. Biol.">
        <title>Genome sequencing provides insights into the evolution of gene families encoding plant cell wall-degrading enzymes in longhorned beetles.</title>
        <authorList>
            <person name="Shin N.R."/>
            <person name="Okamura Y."/>
            <person name="Kirsch R."/>
            <person name="Pauchet Y."/>
        </authorList>
    </citation>
    <scope>NUCLEOTIDE SEQUENCE</scope>
    <source>
        <strain evidence="3">RBIC_L_NR</strain>
    </source>
</reference>
<dbReference type="EMBL" id="JANEYF010000999">
    <property type="protein sequence ID" value="KAJ8966481.1"/>
    <property type="molecule type" value="Genomic_DNA"/>
</dbReference>
<dbReference type="Gene3D" id="2.30.29.30">
    <property type="entry name" value="Pleckstrin-homology domain (PH domain)/Phosphotyrosine-binding domain (PTB)"/>
    <property type="match status" value="1"/>
</dbReference>
<dbReference type="AlphaFoldDB" id="A0AAV8ZLL4"/>
<dbReference type="InterPro" id="IPR002404">
    <property type="entry name" value="IRS_PTB"/>
</dbReference>
<evidence type="ECO:0000256" key="1">
    <source>
        <dbReference type="SAM" id="MobiDB-lite"/>
    </source>
</evidence>
<sequence>MTLVLWLAVDQKGLHLLEHRSRNALCTYDYSSMLSYSPALNCLMIITGSDRKQSKVILTTAQAFQIATLIKEYMEVLHGNAVEIRRSEQPKSRPISALHQNTPLVPPQPS</sequence>
<evidence type="ECO:0000259" key="2">
    <source>
        <dbReference type="Pfam" id="PF02174"/>
    </source>
</evidence>
<feature type="region of interest" description="Disordered" evidence="1">
    <location>
        <begin position="87"/>
        <end position="110"/>
    </location>
</feature>
<protein>
    <recommendedName>
        <fullName evidence="2">IRS-type PTB domain-containing protein</fullName>
    </recommendedName>
</protein>
<accession>A0AAV8ZLL4</accession>